<dbReference type="InterPro" id="IPR000780">
    <property type="entry name" value="CheR_MeTrfase"/>
</dbReference>
<dbReference type="Proteomes" id="UP000571084">
    <property type="component" value="Unassembled WGS sequence"/>
</dbReference>
<dbReference type="GO" id="GO:0000156">
    <property type="term" value="F:phosphorelay response regulator activity"/>
    <property type="evidence" value="ECO:0007669"/>
    <property type="project" value="InterPro"/>
</dbReference>
<dbReference type="PANTHER" id="PTHR24422:SF27">
    <property type="entry name" value="PROTEIN-GLUTAMATE O-METHYLTRANSFERASE"/>
    <property type="match status" value="1"/>
</dbReference>
<dbReference type="Pfam" id="PF03705">
    <property type="entry name" value="CheR_N"/>
    <property type="match status" value="1"/>
</dbReference>
<feature type="active site" evidence="1">
    <location>
        <position position="71"/>
    </location>
</feature>
<feature type="coiled-coil region" evidence="2">
    <location>
        <begin position="672"/>
        <end position="762"/>
    </location>
</feature>
<reference evidence="5 6" key="1">
    <citation type="submission" date="2020-08" db="EMBL/GenBank/DDBJ databases">
        <title>Genomic Encyclopedia of Type Strains, Phase IV (KMG-IV): sequencing the most valuable type-strain genomes for metagenomic binning, comparative biology and taxonomic classification.</title>
        <authorList>
            <person name="Goeker M."/>
        </authorList>
    </citation>
    <scope>NUCLEOTIDE SEQUENCE [LARGE SCALE GENOMIC DNA]</scope>
    <source>
        <strain evidence="5 6">DSM 23240</strain>
    </source>
</reference>
<feature type="domain" description="CheR-type methyltransferase" evidence="4">
    <location>
        <begin position="234"/>
        <end position="479"/>
    </location>
</feature>
<dbReference type="SMART" id="SM00091">
    <property type="entry name" value="PAS"/>
    <property type="match status" value="2"/>
</dbReference>
<sequence>MVVEANKTVMVAKEGDNVAIPNASADAKKYADMAGFPIVGIGASAGGLEAFELFFRPVPANCGMAFILISHLDPDHASLLTEILQRTTEMVVSEAHDLEVVEPNRVYVIPPNRDMTIKAGTLHLSVPKVPRGQRMAIDVFLSSLAKDQGPKAIGIILSGTGTDGTIGLTAILGAGGTSLAQEPSTAKYDGMPRSAINAGCARYTFPAEKMVAYLLGNSVEMPISPAQVQPPKSSADSVSKILQLLKSGAGHDFSLYKSNTICRRIERRMATHNIPDMEIYTRYLGENPKEVQILFKELLINVTRFFRDPETFIILKRDILSALVNDKAAEMTVLRVWVAGCATGEEAYSIAIILRELMEESGRECRVQIYSTDLDDEAIAVARVGFYVAGISEDISPKRLQRFFISDGTGYRIKKEIREMVVFAVHNILKDPPFTKLDLLSCRNVMIYLEPELQNRLIPSFHYALRPGGTLLLSPSEGIGLHTELFVPINRKWKLYKSVPSTSPARLVPARDLSWTAEIRKKIPEEIIKKTSENNFAELTKRALLQAYAPASVVTDLKGDILYVHGDTGKYLRPAPGQATLNVIDMARDGLQSELRVAVYAGANLGTSTLLKEIRLQTVDGTQLMSVSVRPLSEPDSKQGLLLVSFKDIAQSPVDIANADAHPASSEELRKIDELERELTYVKESLHSTIEEQQNFNEELKCVNEEMQSTNEELQSTNEELETSKEELQSVNEELVTVNAELEAKIEQLADMQNDMKNLLENIHVGTIFLDQKMHVRRFTRDAVRIYRLVQSDMGRSLGDIKSDLIGEDLLREAQTVLDTLIPFEREVSTSNGEWYLARVQPYRTLDNVIDGVVLTFTDITEHIKAIEAREAQHLAEGIINTVREPLVVLDGAFRVISASQSFYREFRVQPQDTVGNLIYDLGSRQWDIPALRQLLESVRQHNQTFEDYPVEQDFPTIGRRKMLLNARRIVSKTGESNLILLAVAAVT</sequence>
<dbReference type="SUPFAM" id="SSF55785">
    <property type="entry name" value="PYP-like sensor domain (PAS domain)"/>
    <property type="match status" value="2"/>
</dbReference>
<dbReference type="AlphaFoldDB" id="A0A840RSR5"/>
<keyword evidence="2" id="KW-0175">Coiled coil</keyword>
<dbReference type="Gene3D" id="3.30.450.20">
    <property type="entry name" value="PAS domain"/>
    <property type="match status" value="1"/>
</dbReference>
<evidence type="ECO:0000313" key="5">
    <source>
        <dbReference type="EMBL" id="MBB5200855.1"/>
    </source>
</evidence>
<keyword evidence="1 5" id="KW-0378">Hydrolase</keyword>
<dbReference type="PROSITE" id="PS50122">
    <property type="entry name" value="CHEB"/>
    <property type="match status" value="1"/>
</dbReference>
<evidence type="ECO:0000256" key="2">
    <source>
        <dbReference type="SAM" id="Coils"/>
    </source>
</evidence>
<dbReference type="PRINTS" id="PR00996">
    <property type="entry name" value="CHERMTFRASE"/>
</dbReference>
<dbReference type="SUPFAM" id="SSF53335">
    <property type="entry name" value="S-adenosyl-L-methionine-dependent methyltransferases"/>
    <property type="match status" value="1"/>
</dbReference>
<dbReference type="RefSeq" id="WP_209216731.1">
    <property type="nucleotide sequence ID" value="NZ_JAAOZT010000007.1"/>
</dbReference>
<dbReference type="InterPro" id="IPR022641">
    <property type="entry name" value="CheR_N"/>
</dbReference>
<accession>A0A840RSR5</accession>
<feature type="domain" description="CheB-type methylesterase" evidence="3">
    <location>
        <begin position="32"/>
        <end position="215"/>
    </location>
</feature>
<dbReference type="EC" id="3.1.1.61" evidence="5"/>
<dbReference type="InterPro" id="IPR029063">
    <property type="entry name" value="SAM-dependent_MTases_sf"/>
</dbReference>
<dbReference type="PROSITE" id="PS50123">
    <property type="entry name" value="CHER"/>
    <property type="match status" value="1"/>
</dbReference>
<dbReference type="PANTHER" id="PTHR24422">
    <property type="entry name" value="CHEMOTAXIS PROTEIN METHYLTRANSFERASE"/>
    <property type="match status" value="1"/>
</dbReference>
<dbReference type="Pfam" id="PF01739">
    <property type="entry name" value="CheR"/>
    <property type="match status" value="1"/>
</dbReference>
<dbReference type="EC" id="2.1.1.80" evidence="5"/>
<dbReference type="EMBL" id="JACHHQ010000005">
    <property type="protein sequence ID" value="MBB5200855.1"/>
    <property type="molecule type" value="Genomic_DNA"/>
</dbReference>
<dbReference type="GO" id="GO:0006935">
    <property type="term" value="P:chemotaxis"/>
    <property type="evidence" value="ECO:0007669"/>
    <property type="project" value="UniProtKB-UniRule"/>
</dbReference>
<dbReference type="GO" id="GO:0008983">
    <property type="term" value="F:protein-glutamate O-methyltransferase activity"/>
    <property type="evidence" value="ECO:0007669"/>
    <property type="project" value="UniProtKB-EC"/>
</dbReference>
<dbReference type="Pfam" id="PF13596">
    <property type="entry name" value="PAS_10"/>
    <property type="match status" value="1"/>
</dbReference>
<evidence type="ECO:0000259" key="4">
    <source>
        <dbReference type="PROSITE" id="PS50123"/>
    </source>
</evidence>
<dbReference type="InterPro" id="IPR022642">
    <property type="entry name" value="CheR_C"/>
</dbReference>
<keyword evidence="1" id="KW-0145">Chemotaxis</keyword>
<organism evidence="5 6">
    <name type="scientific">Glaciimonas immobilis</name>
    <dbReference type="NCBI Taxonomy" id="728004"/>
    <lineage>
        <taxon>Bacteria</taxon>
        <taxon>Pseudomonadati</taxon>
        <taxon>Pseudomonadota</taxon>
        <taxon>Betaproteobacteria</taxon>
        <taxon>Burkholderiales</taxon>
        <taxon>Oxalobacteraceae</taxon>
        <taxon>Glaciimonas</taxon>
    </lineage>
</organism>
<dbReference type="Gene3D" id="3.40.50.150">
    <property type="entry name" value="Vaccinia Virus protein VP39"/>
    <property type="match status" value="1"/>
</dbReference>
<dbReference type="InterPro" id="IPR035965">
    <property type="entry name" value="PAS-like_dom_sf"/>
</dbReference>
<name>A0A840RSR5_9BURK</name>
<dbReference type="SUPFAM" id="SSF47757">
    <property type="entry name" value="Chemotaxis receptor methyltransferase CheR, N-terminal domain"/>
    <property type="match status" value="1"/>
</dbReference>
<evidence type="ECO:0000313" key="6">
    <source>
        <dbReference type="Proteomes" id="UP000571084"/>
    </source>
</evidence>
<dbReference type="SMART" id="SM00138">
    <property type="entry name" value="MeTrc"/>
    <property type="match status" value="1"/>
</dbReference>
<dbReference type="InterPro" id="IPR035909">
    <property type="entry name" value="CheB_C"/>
</dbReference>
<dbReference type="Gene3D" id="3.40.50.180">
    <property type="entry name" value="Methylesterase CheB, C-terminal domain"/>
    <property type="match status" value="1"/>
</dbReference>
<dbReference type="GO" id="GO:0008984">
    <property type="term" value="F:protein-glutamate methylesterase activity"/>
    <property type="evidence" value="ECO:0007669"/>
    <property type="project" value="UniProtKB-EC"/>
</dbReference>
<feature type="active site" evidence="1">
    <location>
        <position position="163"/>
    </location>
</feature>
<evidence type="ECO:0000259" key="3">
    <source>
        <dbReference type="PROSITE" id="PS50122"/>
    </source>
</evidence>
<dbReference type="InterPro" id="IPR000673">
    <property type="entry name" value="Sig_transdc_resp-reg_Me-estase"/>
</dbReference>
<keyword evidence="5" id="KW-0489">Methyltransferase</keyword>
<keyword evidence="6" id="KW-1185">Reference proteome</keyword>
<feature type="active site" evidence="1">
    <location>
        <position position="44"/>
    </location>
</feature>
<dbReference type="SUPFAM" id="SSF52738">
    <property type="entry name" value="Methylesterase CheB, C-terminal domain"/>
    <property type="match status" value="1"/>
</dbReference>
<keyword evidence="5" id="KW-0808">Transferase</keyword>
<proteinExistence type="predicted"/>
<dbReference type="InterPro" id="IPR000014">
    <property type="entry name" value="PAS"/>
</dbReference>
<gene>
    <name evidence="5" type="ORF">HNR39_002697</name>
</gene>
<dbReference type="InterPro" id="IPR050903">
    <property type="entry name" value="Bact_Chemotaxis_MeTrfase"/>
</dbReference>
<dbReference type="GO" id="GO:0032259">
    <property type="term" value="P:methylation"/>
    <property type="evidence" value="ECO:0007669"/>
    <property type="project" value="UniProtKB-KW"/>
</dbReference>
<dbReference type="CDD" id="cd16434">
    <property type="entry name" value="CheB-CheR_fusion"/>
    <property type="match status" value="1"/>
</dbReference>
<evidence type="ECO:0000256" key="1">
    <source>
        <dbReference type="PROSITE-ProRule" id="PRU00050"/>
    </source>
</evidence>
<protein>
    <submittedName>
        <fullName evidence="5">Two-component system CheB/CheR fusion protein</fullName>
        <ecNumber evidence="5">2.1.1.80</ecNumber>
        <ecNumber evidence="5">3.1.1.61</ecNumber>
    </submittedName>
</protein>
<comment type="caution">
    <text evidence="5">The sequence shown here is derived from an EMBL/GenBank/DDBJ whole genome shotgun (WGS) entry which is preliminary data.</text>
</comment>
<dbReference type="Pfam" id="PF01339">
    <property type="entry name" value="CheB_methylest"/>
    <property type="match status" value="1"/>
</dbReference>
<dbReference type="GO" id="GO:0005737">
    <property type="term" value="C:cytoplasm"/>
    <property type="evidence" value="ECO:0007669"/>
    <property type="project" value="InterPro"/>
</dbReference>